<organism evidence="6">
    <name type="scientific">marine sediment metagenome</name>
    <dbReference type="NCBI Taxonomy" id="412755"/>
    <lineage>
        <taxon>unclassified sequences</taxon>
        <taxon>metagenomes</taxon>
        <taxon>ecological metagenomes</taxon>
    </lineage>
</organism>
<name>X1D3W5_9ZZZZ</name>
<accession>X1D3W5</accession>
<evidence type="ECO:0000256" key="1">
    <source>
        <dbReference type="ARBA" id="ARBA00022679"/>
    </source>
</evidence>
<feature type="domain" description="Protein kinase" evidence="5">
    <location>
        <begin position="55"/>
        <end position="229"/>
    </location>
</feature>
<dbReference type="SMART" id="SM00220">
    <property type="entry name" value="S_TKc"/>
    <property type="match status" value="1"/>
</dbReference>
<comment type="caution">
    <text evidence="6">The sequence shown here is derived from an EMBL/GenBank/DDBJ whole genome shotgun (WGS) entry which is preliminary data.</text>
</comment>
<dbReference type="AlphaFoldDB" id="X1D3W5"/>
<dbReference type="Gene3D" id="3.30.200.20">
    <property type="entry name" value="Phosphorylase Kinase, domain 1"/>
    <property type="match status" value="1"/>
</dbReference>
<dbReference type="Pfam" id="PF00069">
    <property type="entry name" value="Pkinase"/>
    <property type="match status" value="1"/>
</dbReference>
<proteinExistence type="predicted"/>
<dbReference type="PANTHER" id="PTHR43289:SF6">
    <property type="entry name" value="SERINE_THREONINE-PROTEIN KINASE NEKL-3"/>
    <property type="match status" value="1"/>
</dbReference>
<evidence type="ECO:0000256" key="4">
    <source>
        <dbReference type="ARBA" id="ARBA00022840"/>
    </source>
</evidence>
<keyword evidence="2" id="KW-0547">Nucleotide-binding</keyword>
<dbReference type="CDD" id="cd14014">
    <property type="entry name" value="STKc_PknB_like"/>
    <property type="match status" value="1"/>
</dbReference>
<evidence type="ECO:0000313" key="6">
    <source>
        <dbReference type="EMBL" id="GAG99812.1"/>
    </source>
</evidence>
<evidence type="ECO:0000256" key="2">
    <source>
        <dbReference type="ARBA" id="ARBA00022741"/>
    </source>
</evidence>
<dbReference type="InterPro" id="IPR000719">
    <property type="entry name" value="Prot_kinase_dom"/>
</dbReference>
<keyword evidence="4" id="KW-0067">ATP-binding</keyword>
<dbReference type="PROSITE" id="PS00107">
    <property type="entry name" value="PROTEIN_KINASE_ATP"/>
    <property type="match status" value="1"/>
</dbReference>
<dbReference type="InterPro" id="IPR017441">
    <property type="entry name" value="Protein_kinase_ATP_BS"/>
</dbReference>
<protein>
    <recommendedName>
        <fullName evidence="5">Protein kinase domain-containing protein</fullName>
    </recommendedName>
</protein>
<evidence type="ECO:0000259" key="5">
    <source>
        <dbReference type="PROSITE" id="PS50011"/>
    </source>
</evidence>
<dbReference type="Gene3D" id="1.10.510.10">
    <property type="entry name" value="Transferase(Phosphotransferase) domain 1"/>
    <property type="match status" value="1"/>
</dbReference>
<dbReference type="PROSITE" id="PS50011">
    <property type="entry name" value="PROTEIN_KINASE_DOM"/>
    <property type="match status" value="1"/>
</dbReference>
<sequence>MKCLKCKADNPDTQSFCGECGTQLEPSDDVQVSFTKTLEIPTEKLTRGSLFAERYEIIEELGRGGMGKVFRVEDKKVKEEIALKLIKPEIASDKKTIERFRNELKIARKIRHKNVCTMFDLSEEKGSHFITMEYVPGGDLKKFIRRSEQLNIGKAISIAKQICAGLEEAHNLGTVHRDLKPNNITPAITRAPITIAGIRSFFKLNCNVISLDVRGFLPGVALSVVVGMS</sequence>
<reference evidence="6" key="1">
    <citation type="journal article" date="2014" name="Front. Microbiol.">
        <title>High frequency of phylogenetically diverse reductive dehalogenase-homologous genes in deep subseafloor sedimentary metagenomes.</title>
        <authorList>
            <person name="Kawai M."/>
            <person name="Futagami T."/>
            <person name="Toyoda A."/>
            <person name="Takaki Y."/>
            <person name="Nishi S."/>
            <person name="Hori S."/>
            <person name="Arai W."/>
            <person name="Tsubouchi T."/>
            <person name="Morono Y."/>
            <person name="Uchiyama I."/>
            <person name="Ito T."/>
            <person name="Fujiyama A."/>
            <person name="Inagaki F."/>
            <person name="Takami H."/>
        </authorList>
    </citation>
    <scope>NUCLEOTIDE SEQUENCE</scope>
    <source>
        <strain evidence="6">Expedition CK06-06</strain>
    </source>
</reference>
<dbReference type="GO" id="GO:0004674">
    <property type="term" value="F:protein serine/threonine kinase activity"/>
    <property type="evidence" value="ECO:0007669"/>
    <property type="project" value="TreeGrafter"/>
</dbReference>
<dbReference type="InterPro" id="IPR011009">
    <property type="entry name" value="Kinase-like_dom_sf"/>
</dbReference>
<dbReference type="GO" id="GO:0005524">
    <property type="term" value="F:ATP binding"/>
    <property type="evidence" value="ECO:0007669"/>
    <property type="project" value="UniProtKB-KW"/>
</dbReference>
<gene>
    <name evidence="6" type="ORF">S01H4_41517</name>
</gene>
<feature type="non-terminal residue" evidence="6">
    <location>
        <position position="229"/>
    </location>
</feature>
<keyword evidence="3" id="KW-0418">Kinase</keyword>
<dbReference type="EMBL" id="BART01022714">
    <property type="protein sequence ID" value="GAG99812.1"/>
    <property type="molecule type" value="Genomic_DNA"/>
</dbReference>
<dbReference type="SUPFAM" id="SSF56112">
    <property type="entry name" value="Protein kinase-like (PK-like)"/>
    <property type="match status" value="1"/>
</dbReference>
<keyword evidence="1" id="KW-0808">Transferase</keyword>
<dbReference type="PANTHER" id="PTHR43289">
    <property type="entry name" value="MITOGEN-ACTIVATED PROTEIN KINASE KINASE KINASE 20-RELATED"/>
    <property type="match status" value="1"/>
</dbReference>
<evidence type="ECO:0000256" key="3">
    <source>
        <dbReference type="ARBA" id="ARBA00022777"/>
    </source>
</evidence>